<dbReference type="AlphaFoldDB" id="A0A7K0KK37"/>
<dbReference type="InterPro" id="IPR044846">
    <property type="entry name" value="GH10"/>
</dbReference>
<feature type="chain" id="PRO_5029888583" description="Beta-xylanase" evidence="10">
    <location>
        <begin position="20"/>
        <end position="562"/>
    </location>
</feature>
<evidence type="ECO:0000256" key="7">
    <source>
        <dbReference type="ARBA" id="ARBA00023295"/>
    </source>
</evidence>
<evidence type="ECO:0000313" key="12">
    <source>
        <dbReference type="EMBL" id="MST85825.1"/>
    </source>
</evidence>
<sequence length="562" mass="62289">MNKSILFIAATALMLSACADDNVPGFSVDEPAYDSAYAYLDSYAPLKEYLAQSKNPNVHLGVGTSASDYIKKGLVYALTNSNFTETEPGNAMKMASCVNADGDMDFETVKNYVNAATDAGLSVYGHTLAWHAQQPMAYLNKCIADKKTSDGPAVVGWTDVKKTTYKDGKFPYYPMGCEPPVIDGSIHFVGTGNWSQFFCSTGNSLEEGAYRAVIHVKSSAQVNANFVVQNGWDSDAQKIQGNITLNEGWSDIVFEMPGVKGGNYDMIIQPGTAKATIDLQSITIQKKVLLNVQPQTPEEKKDTLTKAMDRWIKGMMEACQGKVKAWDVVNEALCGQDKDGDGYYDLQSATRGTVSKDDAKNNFYWQDYLGDLDYVRTAVRLARQYGPKDVKLFINDYNLESDWDGNKKLKSLIHWIQLWEGDGVTKIDGIGSQMHIACYMNKQVEESKKNAIVNMFKLLAQSGKLVRISELDMCLVDKDGKNVNTADVTEEQHHAMADLYKFVVSKYFEIIPVAQQWGICQWCVTDSPANSGWLPNSPTGLWDLNYNRKHTYAGFADGLQGK</sequence>
<comment type="catalytic activity">
    <reaction evidence="1 9">
        <text>Endohydrolysis of (1-&gt;4)-beta-D-xylosidic linkages in xylans.</text>
        <dbReference type="EC" id="3.2.1.8"/>
    </reaction>
</comment>
<dbReference type="PANTHER" id="PTHR31490:SF88">
    <property type="entry name" value="BETA-XYLANASE"/>
    <property type="match status" value="1"/>
</dbReference>
<keyword evidence="3" id="KW-0858">Xylan degradation</keyword>
<evidence type="ECO:0000256" key="4">
    <source>
        <dbReference type="ARBA" id="ARBA00022729"/>
    </source>
</evidence>
<organism evidence="12 13">
    <name type="scientific">Hallella mizrahii</name>
    <dbReference type="NCBI Taxonomy" id="2606637"/>
    <lineage>
        <taxon>Bacteria</taxon>
        <taxon>Pseudomonadati</taxon>
        <taxon>Bacteroidota</taxon>
        <taxon>Bacteroidia</taxon>
        <taxon>Bacteroidales</taxon>
        <taxon>Prevotellaceae</taxon>
        <taxon>Hallella</taxon>
    </lineage>
</organism>
<evidence type="ECO:0000256" key="10">
    <source>
        <dbReference type="SAM" id="SignalP"/>
    </source>
</evidence>
<dbReference type="EMBL" id="VUNG01000055">
    <property type="protein sequence ID" value="MST85825.1"/>
    <property type="molecule type" value="Genomic_DNA"/>
</dbReference>
<dbReference type="EC" id="3.2.1.8" evidence="9"/>
<dbReference type="GO" id="GO:0045493">
    <property type="term" value="P:xylan catabolic process"/>
    <property type="evidence" value="ECO:0007669"/>
    <property type="project" value="UniProtKB-KW"/>
</dbReference>
<dbReference type="PROSITE" id="PS51257">
    <property type="entry name" value="PROKAR_LIPOPROTEIN"/>
    <property type="match status" value="1"/>
</dbReference>
<keyword evidence="5 9" id="KW-0378">Hydrolase</keyword>
<comment type="similarity">
    <text evidence="2 9">Belongs to the glycosyl hydrolase 10 (cellulase F) family.</text>
</comment>
<name>A0A7K0KK37_9BACT</name>
<dbReference type="InterPro" id="IPR017853">
    <property type="entry name" value="GH"/>
</dbReference>
<evidence type="ECO:0000313" key="13">
    <source>
        <dbReference type="Proteomes" id="UP000438914"/>
    </source>
</evidence>
<evidence type="ECO:0000256" key="6">
    <source>
        <dbReference type="ARBA" id="ARBA00023277"/>
    </source>
</evidence>
<dbReference type="PANTHER" id="PTHR31490">
    <property type="entry name" value="GLYCOSYL HYDROLASE"/>
    <property type="match status" value="1"/>
</dbReference>
<evidence type="ECO:0000259" key="11">
    <source>
        <dbReference type="PROSITE" id="PS51760"/>
    </source>
</evidence>
<evidence type="ECO:0000256" key="8">
    <source>
        <dbReference type="ARBA" id="ARBA00023326"/>
    </source>
</evidence>
<dbReference type="GO" id="GO:0031176">
    <property type="term" value="F:endo-1,4-beta-xylanase activity"/>
    <property type="evidence" value="ECO:0007669"/>
    <property type="project" value="UniProtKB-EC"/>
</dbReference>
<evidence type="ECO:0000256" key="5">
    <source>
        <dbReference type="ARBA" id="ARBA00022801"/>
    </source>
</evidence>
<comment type="caution">
    <text evidence="12">The sequence shown here is derived from an EMBL/GenBank/DDBJ whole genome shotgun (WGS) entry which is preliminary data.</text>
</comment>
<evidence type="ECO:0000256" key="3">
    <source>
        <dbReference type="ARBA" id="ARBA00022651"/>
    </source>
</evidence>
<dbReference type="InterPro" id="IPR001000">
    <property type="entry name" value="GH10_dom"/>
</dbReference>
<keyword evidence="13" id="KW-1185">Reference proteome</keyword>
<dbReference type="PROSITE" id="PS51760">
    <property type="entry name" value="GH10_2"/>
    <property type="match status" value="1"/>
</dbReference>
<evidence type="ECO:0000256" key="1">
    <source>
        <dbReference type="ARBA" id="ARBA00000681"/>
    </source>
</evidence>
<dbReference type="Gene3D" id="3.20.20.80">
    <property type="entry name" value="Glycosidases"/>
    <property type="match status" value="2"/>
</dbReference>
<dbReference type="Proteomes" id="UP000438914">
    <property type="component" value="Unassembled WGS sequence"/>
</dbReference>
<keyword evidence="8 9" id="KW-0624">Polysaccharide degradation</keyword>
<evidence type="ECO:0000256" key="2">
    <source>
        <dbReference type="ARBA" id="ARBA00007495"/>
    </source>
</evidence>
<feature type="domain" description="GH10" evidence="11">
    <location>
        <begin position="52"/>
        <end position="558"/>
    </location>
</feature>
<dbReference type="SUPFAM" id="SSF51445">
    <property type="entry name" value="(Trans)glycosidases"/>
    <property type="match status" value="1"/>
</dbReference>
<dbReference type="PRINTS" id="PR00134">
    <property type="entry name" value="GLHYDRLASE10"/>
</dbReference>
<feature type="signal peptide" evidence="10">
    <location>
        <begin position="1"/>
        <end position="19"/>
    </location>
</feature>
<dbReference type="RefSeq" id="WP_154535425.1">
    <property type="nucleotide sequence ID" value="NZ_VUNG01000055.1"/>
</dbReference>
<gene>
    <name evidence="12" type="ORF">FYJ73_14315</name>
</gene>
<dbReference type="SMART" id="SM00633">
    <property type="entry name" value="Glyco_10"/>
    <property type="match status" value="1"/>
</dbReference>
<keyword evidence="6 9" id="KW-0119">Carbohydrate metabolism</keyword>
<evidence type="ECO:0000256" key="9">
    <source>
        <dbReference type="RuleBase" id="RU361174"/>
    </source>
</evidence>
<accession>A0A7K0KK37</accession>
<keyword evidence="7 9" id="KW-0326">Glycosidase</keyword>
<reference evidence="12 13" key="1">
    <citation type="submission" date="2019-08" db="EMBL/GenBank/DDBJ databases">
        <title>In-depth cultivation of the pig gut microbiome towards novel bacterial diversity and tailored functional studies.</title>
        <authorList>
            <person name="Wylensek D."/>
            <person name="Hitch T.C.A."/>
            <person name="Clavel T."/>
        </authorList>
    </citation>
    <scope>NUCLEOTIDE SEQUENCE [LARGE SCALE GENOMIC DNA]</scope>
    <source>
        <strain evidence="12 13">LKV-178-WT-2A</strain>
    </source>
</reference>
<proteinExistence type="inferred from homology"/>
<dbReference type="Pfam" id="PF00331">
    <property type="entry name" value="Glyco_hydro_10"/>
    <property type="match status" value="2"/>
</dbReference>
<protein>
    <recommendedName>
        <fullName evidence="9">Beta-xylanase</fullName>
        <ecNumber evidence="9">3.2.1.8</ecNumber>
    </recommendedName>
</protein>
<keyword evidence="4 10" id="KW-0732">Signal</keyword>